<dbReference type="EMBL" id="JAWDJR010000016">
    <property type="protein sequence ID" value="KAK9961004.1"/>
    <property type="molecule type" value="Genomic_DNA"/>
</dbReference>
<dbReference type="GO" id="GO:0009897">
    <property type="term" value="C:external side of plasma membrane"/>
    <property type="evidence" value="ECO:0007669"/>
    <property type="project" value="TreeGrafter"/>
</dbReference>
<evidence type="ECO:0000256" key="1">
    <source>
        <dbReference type="PROSITE-ProRule" id="PRU00206"/>
    </source>
</evidence>
<comment type="caution">
    <text evidence="1">Lacks conserved residue(s) required for the propagation of feature annotation.</text>
</comment>
<dbReference type="PANTHER" id="PTHR46875">
    <property type="entry name" value="TUMOR NECROSIS FACTOR RECEPTOR SUPERFAMILY MEMBER 5"/>
    <property type="match status" value="1"/>
</dbReference>
<dbReference type="PRINTS" id="PR01680">
    <property type="entry name" value="TNFACTORR6"/>
</dbReference>
<dbReference type="PROSITE" id="PS50050">
    <property type="entry name" value="TNFR_NGFR_2"/>
    <property type="match status" value="3"/>
</dbReference>
<feature type="repeat" description="TNFR-Cys" evidence="1">
    <location>
        <begin position="31"/>
        <end position="71"/>
    </location>
</feature>
<dbReference type="Pfam" id="PF00020">
    <property type="entry name" value="TNFR_c6"/>
    <property type="match status" value="3"/>
</dbReference>
<evidence type="ECO:0000259" key="3">
    <source>
        <dbReference type="PROSITE" id="PS50050"/>
    </source>
</evidence>
<keyword evidence="1" id="KW-1015">Disulfide bond</keyword>
<feature type="domain" description="TNFR-Cys" evidence="3">
    <location>
        <begin position="72"/>
        <end position="114"/>
    </location>
</feature>
<reference evidence="4 5" key="1">
    <citation type="submission" date="2024-05" db="EMBL/GenBank/DDBJ databases">
        <title>A high-quality chromosomal-level genome assembly of Topmouth culter (Culter alburnus).</title>
        <authorList>
            <person name="Zhao H."/>
        </authorList>
    </citation>
    <scope>NUCLEOTIDE SEQUENCE [LARGE SCALE GENOMIC DNA]</scope>
    <source>
        <strain evidence="4">CATC2023</strain>
        <tissue evidence="4">Muscle</tissue>
    </source>
</reference>
<feature type="transmembrane region" description="Helical" evidence="2">
    <location>
        <begin position="169"/>
        <end position="195"/>
    </location>
</feature>
<keyword evidence="5" id="KW-1185">Reference proteome</keyword>
<dbReference type="GO" id="GO:0002768">
    <property type="term" value="P:immune response-regulating cell surface receptor signaling pathway"/>
    <property type="evidence" value="ECO:0007669"/>
    <property type="project" value="TreeGrafter"/>
</dbReference>
<evidence type="ECO:0000256" key="2">
    <source>
        <dbReference type="SAM" id="Phobius"/>
    </source>
</evidence>
<dbReference type="InterPro" id="IPR008063">
    <property type="entry name" value="Fas_rcpt"/>
</dbReference>
<dbReference type="Gene3D" id="2.10.50.10">
    <property type="entry name" value="Tumor Necrosis Factor Receptor, subunit A, domain 2"/>
    <property type="match status" value="3"/>
</dbReference>
<dbReference type="GO" id="GO:0006955">
    <property type="term" value="P:immune response"/>
    <property type="evidence" value="ECO:0007669"/>
    <property type="project" value="InterPro"/>
</dbReference>
<keyword evidence="2" id="KW-0812">Transmembrane</keyword>
<dbReference type="GO" id="GO:0006915">
    <property type="term" value="P:apoptotic process"/>
    <property type="evidence" value="ECO:0007669"/>
    <property type="project" value="InterPro"/>
</dbReference>
<evidence type="ECO:0000313" key="5">
    <source>
        <dbReference type="Proteomes" id="UP001479290"/>
    </source>
</evidence>
<dbReference type="PANTHER" id="PTHR46875:SF2">
    <property type="entry name" value="TUMOR NECROSIS FACTOR RECEPTOR SUPERFAMILY MEMBER 5-LIKE ISOFORM X1"/>
    <property type="match status" value="1"/>
</dbReference>
<name>A0AAW1ZKW2_CULAL</name>
<feature type="repeat" description="TNFR-Cys" evidence="1">
    <location>
        <begin position="116"/>
        <end position="157"/>
    </location>
</feature>
<feature type="disulfide bond" evidence="1">
    <location>
        <begin position="53"/>
        <end position="71"/>
    </location>
</feature>
<protein>
    <recommendedName>
        <fullName evidence="3">TNFR-Cys domain-containing protein</fullName>
    </recommendedName>
</protein>
<feature type="domain" description="TNFR-Cys" evidence="3">
    <location>
        <begin position="31"/>
        <end position="71"/>
    </location>
</feature>
<accession>A0AAW1ZKW2</accession>
<feature type="disulfide bond" evidence="1">
    <location>
        <begin position="117"/>
        <end position="132"/>
    </location>
</feature>
<dbReference type="SMART" id="SM00208">
    <property type="entry name" value="TNFR"/>
    <property type="match status" value="4"/>
</dbReference>
<dbReference type="InterPro" id="IPR001368">
    <property type="entry name" value="TNFR/NGFR_Cys_rich_reg"/>
</dbReference>
<dbReference type="InterPro" id="IPR052135">
    <property type="entry name" value="TNFRSF5"/>
</dbReference>
<dbReference type="SMART" id="SM01411">
    <property type="entry name" value="Ephrin_rec_like"/>
    <property type="match status" value="2"/>
</dbReference>
<dbReference type="AlphaFoldDB" id="A0AAW1ZKW2"/>
<feature type="disulfide bond" evidence="1">
    <location>
        <begin position="32"/>
        <end position="47"/>
    </location>
</feature>
<comment type="caution">
    <text evidence="4">The sequence shown here is derived from an EMBL/GenBank/DDBJ whole genome shotgun (WGS) entry which is preliminary data.</text>
</comment>
<proteinExistence type="predicted"/>
<keyword evidence="2" id="KW-1133">Transmembrane helix</keyword>
<dbReference type="Proteomes" id="UP001479290">
    <property type="component" value="Unassembled WGS sequence"/>
</dbReference>
<evidence type="ECO:0000313" key="4">
    <source>
        <dbReference type="EMBL" id="KAK9961004.1"/>
    </source>
</evidence>
<dbReference type="GO" id="GO:0035631">
    <property type="term" value="C:CD40 receptor complex"/>
    <property type="evidence" value="ECO:0007669"/>
    <property type="project" value="TreeGrafter"/>
</dbReference>
<organism evidence="4 5">
    <name type="scientific">Culter alburnus</name>
    <name type="common">Topmouth culter</name>
    <dbReference type="NCBI Taxonomy" id="194366"/>
    <lineage>
        <taxon>Eukaryota</taxon>
        <taxon>Metazoa</taxon>
        <taxon>Chordata</taxon>
        <taxon>Craniata</taxon>
        <taxon>Vertebrata</taxon>
        <taxon>Euteleostomi</taxon>
        <taxon>Actinopterygii</taxon>
        <taxon>Neopterygii</taxon>
        <taxon>Teleostei</taxon>
        <taxon>Ostariophysi</taxon>
        <taxon>Cypriniformes</taxon>
        <taxon>Xenocyprididae</taxon>
        <taxon>Xenocypridinae</taxon>
        <taxon>Culter</taxon>
    </lineage>
</organism>
<dbReference type="SUPFAM" id="SSF57586">
    <property type="entry name" value="TNF receptor-like"/>
    <property type="match status" value="3"/>
</dbReference>
<dbReference type="GO" id="GO:0004888">
    <property type="term" value="F:transmembrane signaling receptor activity"/>
    <property type="evidence" value="ECO:0007669"/>
    <property type="project" value="InterPro"/>
</dbReference>
<keyword evidence="2" id="KW-0472">Membrane</keyword>
<feature type="disulfide bond" evidence="1">
    <location>
        <begin position="50"/>
        <end position="63"/>
    </location>
</feature>
<gene>
    <name evidence="4" type="ORF">ABG768_008827</name>
</gene>
<sequence>MGKEKCNGQKCPKGKYMAAECNATSDIVCEICPRHTYSGQENRMKQCLPCMECNNNLVMVKECEADKNTECRCKPGYYCTHLSNSHCDHCSPVSKCPPGKGVNVKYTFQSDTVCKPCPEGTYSDVEDYESVCKNHTSCDDFGRDVKVPGTSTSDALCGNFKPCTTSCSWLLPAGLWTGVVVTALIVFLVLFIIYWRNKRRSETSEISLSQISPVLPPDILKYPADFDMEKCVECDKQKAENYTEMDSCIQCDGVMSMKRVSGKYSQITAANGYTDNMYHSAYHSQPQESEWND</sequence>
<feature type="domain" description="TNFR-Cys" evidence="3">
    <location>
        <begin position="116"/>
        <end position="157"/>
    </location>
</feature>
<feature type="disulfide bond" evidence="1">
    <location>
        <begin position="96"/>
        <end position="114"/>
    </location>
</feature>
<feature type="repeat" description="TNFR-Cys" evidence="1">
    <location>
        <begin position="72"/>
        <end position="114"/>
    </location>
</feature>